<sequence>MALACRHVFPDTRNMTISALELDKHIDATRNTIRTDKLDITYGELATMYEGGELKISPEYQRLFRWNIGQKTRFVETMLLGIPTPAIFVAEDDHGRWELVDGLQRISTVLEFMGLLRDPDGNIKPPSKLEVPSPRMLLAGLDGFTFEDLSYRSKMTIKRASCRVEVIKVGSKNKMKYEVFERLNTGGAVLTHQEIRNCIFRATDPGFMDWVDDLARHQSFADNLGLSELQRDSMFDRGLVLRYFTMKNAAEEFDHDVEPFITDYVRGVLEGKRPFERTEEARTFRRTFDLLGGALSDDAWRHYRDGRHRGAFSVYLFDVLSVGVARNIDIIERLTLEELRQRCVDVKTNPEFIKNTGPGANTKPRTLARFAVCFQILGAGGTTKKPAGKRRSHKA</sequence>
<organism evidence="2 3">
    <name type="scientific">Polyangium spumosum</name>
    <dbReference type="NCBI Taxonomy" id="889282"/>
    <lineage>
        <taxon>Bacteria</taxon>
        <taxon>Pseudomonadati</taxon>
        <taxon>Myxococcota</taxon>
        <taxon>Polyangia</taxon>
        <taxon>Polyangiales</taxon>
        <taxon>Polyangiaceae</taxon>
        <taxon>Polyangium</taxon>
    </lineage>
</organism>
<protein>
    <submittedName>
        <fullName evidence="2">DUF262 domain-containing protein</fullName>
    </submittedName>
</protein>
<feature type="domain" description="GmrSD restriction endonucleases N-terminal" evidence="1">
    <location>
        <begin position="53"/>
        <end position="200"/>
    </location>
</feature>
<dbReference type="OrthoDB" id="9787127at2"/>
<reference evidence="2 3" key="1">
    <citation type="submission" date="2019-10" db="EMBL/GenBank/DDBJ databases">
        <title>A soil myxobacterium in the family Polyangiaceae.</title>
        <authorList>
            <person name="Li Y."/>
            <person name="Wang J."/>
        </authorList>
    </citation>
    <scope>NUCLEOTIDE SEQUENCE [LARGE SCALE GENOMIC DNA]</scope>
    <source>
        <strain evidence="2 3">DSM 14734</strain>
    </source>
</reference>
<evidence type="ECO:0000313" key="2">
    <source>
        <dbReference type="EMBL" id="MRG98583.1"/>
    </source>
</evidence>
<keyword evidence="3" id="KW-1185">Reference proteome</keyword>
<dbReference type="PANTHER" id="PTHR39639">
    <property type="entry name" value="CHROMOSOME 16, WHOLE GENOME SHOTGUN SEQUENCE"/>
    <property type="match status" value="1"/>
</dbReference>
<accession>A0A6N7Q2T5</accession>
<comment type="caution">
    <text evidence="2">The sequence shown here is derived from an EMBL/GenBank/DDBJ whole genome shotgun (WGS) entry which is preliminary data.</text>
</comment>
<dbReference type="InterPro" id="IPR004919">
    <property type="entry name" value="GmrSD_N"/>
</dbReference>
<dbReference type="Proteomes" id="UP000440224">
    <property type="component" value="Unassembled WGS sequence"/>
</dbReference>
<evidence type="ECO:0000259" key="1">
    <source>
        <dbReference type="Pfam" id="PF03235"/>
    </source>
</evidence>
<dbReference type="Pfam" id="PF03235">
    <property type="entry name" value="GmrSD_N"/>
    <property type="match status" value="1"/>
</dbReference>
<dbReference type="EMBL" id="WJIE01000040">
    <property type="protein sequence ID" value="MRG98583.1"/>
    <property type="molecule type" value="Genomic_DNA"/>
</dbReference>
<name>A0A6N7Q2T5_9BACT</name>
<dbReference type="AlphaFoldDB" id="A0A6N7Q2T5"/>
<gene>
    <name evidence="2" type="ORF">GF068_42735</name>
</gene>
<proteinExistence type="predicted"/>
<evidence type="ECO:0000313" key="3">
    <source>
        <dbReference type="Proteomes" id="UP000440224"/>
    </source>
</evidence>
<dbReference type="PANTHER" id="PTHR39639:SF1">
    <property type="entry name" value="DUF262 DOMAIN-CONTAINING PROTEIN"/>
    <property type="match status" value="1"/>
</dbReference>